<protein>
    <submittedName>
        <fullName evidence="2">Uncharacterized protein</fullName>
    </submittedName>
</protein>
<dbReference type="Proteomes" id="UP000515563">
    <property type="component" value="Chromosome"/>
</dbReference>
<proteinExistence type="predicted"/>
<dbReference type="InterPro" id="IPR025680">
    <property type="entry name" value="DddI"/>
</dbReference>
<sequence>MVKVACPAGGRGVRPDRPVLAKDTAPGRQLKQLSDLLNGLQRTGARIGPGRSWSGRVSDRQFRVHVPDPRTSYRGHDEGWPQDSEVSIVQAGSAVTDFLSGGGDRPTVLEWKAWPAAAD</sequence>
<keyword evidence="3" id="KW-1185">Reference proteome</keyword>
<reference evidence="3" key="1">
    <citation type="submission" date="2019-09" db="EMBL/GenBank/DDBJ databases">
        <title>Antimicrobial potential of Antarctic Bacteria.</title>
        <authorList>
            <person name="Benaud N."/>
            <person name="Edwards R.J."/>
            <person name="Ferrari B.C."/>
        </authorList>
    </citation>
    <scope>NUCLEOTIDE SEQUENCE [LARGE SCALE GENOMIC DNA]</scope>
    <source>
        <strain evidence="3">SPB151</strain>
    </source>
</reference>
<dbReference type="Pfam" id="PF14430">
    <property type="entry name" value="Imm1"/>
    <property type="match status" value="1"/>
</dbReference>
<evidence type="ECO:0000313" key="2">
    <source>
        <dbReference type="EMBL" id="QNE17023.1"/>
    </source>
</evidence>
<evidence type="ECO:0000313" key="3">
    <source>
        <dbReference type="Proteomes" id="UP000515563"/>
    </source>
</evidence>
<name>A0A7G6WSQ8_9ACTN</name>
<evidence type="ECO:0000256" key="1">
    <source>
        <dbReference type="SAM" id="MobiDB-lite"/>
    </source>
</evidence>
<dbReference type="KEGG" id="kqi:F1D05_02750"/>
<reference evidence="2 3" key="2">
    <citation type="journal article" date="2020" name="Microbiol. Resour. Announc.">
        <title>Antarctic desert soil bacteria exhibit high novel natural product potential, evaluated through long-read genome sequencing and comparative genomics.</title>
        <authorList>
            <person name="Benaud N."/>
            <person name="Edwards R.J."/>
            <person name="Amos T.G."/>
            <person name="D'Agostino P.M."/>
            <person name="Gutierrez-Chavez C."/>
            <person name="Montgomery K."/>
            <person name="Nicetic I."/>
            <person name="Ferrari B.C."/>
        </authorList>
    </citation>
    <scope>NUCLEOTIDE SEQUENCE [LARGE SCALE GENOMIC DNA]</scope>
    <source>
        <strain evidence="2 3">SPB151</strain>
    </source>
</reference>
<feature type="region of interest" description="Disordered" evidence="1">
    <location>
        <begin position="1"/>
        <end position="21"/>
    </location>
</feature>
<dbReference type="EMBL" id="CP043661">
    <property type="protein sequence ID" value="QNE17023.1"/>
    <property type="molecule type" value="Genomic_DNA"/>
</dbReference>
<accession>A0A7G6WSQ8</accession>
<dbReference type="AlphaFoldDB" id="A0A7G6WSQ8"/>
<organism evidence="2 3">
    <name type="scientific">Kribbella qitaiheensis</name>
    <dbReference type="NCBI Taxonomy" id="1544730"/>
    <lineage>
        <taxon>Bacteria</taxon>
        <taxon>Bacillati</taxon>
        <taxon>Actinomycetota</taxon>
        <taxon>Actinomycetes</taxon>
        <taxon>Propionibacteriales</taxon>
        <taxon>Kribbellaceae</taxon>
        <taxon>Kribbella</taxon>
    </lineage>
</organism>
<dbReference type="RefSeq" id="WP_428994992.1">
    <property type="nucleotide sequence ID" value="NZ_CP043661.1"/>
</dbReference>
<gene>
    <name evidence="2" type="ORF">F1D05_02750</name>
</gene>